<reference evidence="1 2" key="1">
    <citation type="journal article" date="2014" name="Am. J. Bot.">
        <title>Genome assembly and annotation for red clover (Trifolium pratense; Fabaceae).</title>
        <authorList>
            <person name="Istvanek J."/>
            <person name="Jaros M."/>
            <person name="Krenek A."/>
            <person name="Repkova J."/>
        </authorList>
    </citation>
    <scope>NUCLEOTIDE SEQUENCE [LARGE SCALE GENOMIC DNA]</scope>
    <source>
        <strain evidence="2">cv. Tatra</strain>
        <tissue evidence="1">Young leaves</tissue>
    </source>
</reference>
<accession>A0A2K3LZQ1</accession>
<dbReference type="PANTHER" id="PTHR34072">
    <property type="entry name" value="ENZYMATIC POLYPROTEIN-RELATED"/>
    <property type="match status" value="1"/>
</dbReference>
<comment type="caution">
    <text evidence="1">The sequence shown here is derived from an EMBL/GenBank/DDBJ whole genome shotgun (WGS) entry which is preliminary data.</text>
</comment>
<dbReference type="AlphaFoldDB" id="A0A2K3LZQ1"/>
<dbReference type="Proteomes" id="UP000236291">
    <property type="component" value="Unassembled WGS sequence"/>
</dbReference>
<reference evidence="1 2" key="2">
    <citation type="journal article" date="2017" name="Front. Plant Sci.">
        <title>Gene Classification and Mining of Molecular Markers Useful in Red Clover (Trifolium pratense) Breeding.</title>
        <authorList>
            <person name="Istvanek J."/>
            <person name="Dluhosova J."/>
            <person name="Dluhos P."/>
            <person name="Patkova L."/>
            <person name="Nedelnik J."/>
            <person name="Repkova J."/>
        </authorList>
    </citation>
    <scope>NUCLEOTIDE SEQUENCE [LARGE SCALE GENOMIC DNA]</scope>
    <source>
        <strain evidence="2">cv. Tatra</strain>
        <tissue evidence="1">Young leaves</tissue>
    </source>
</reference>
<dbReference type="PANTHER" id="PTHR34072:SF52">
    <property type="entry name" value="RIBONUCLEASE H"/>
    <property type="match status" value="1"/>
</dbReference>
<organism evidence="1 2">
    <name type="scientific">Trifolium pratense</name>
    <name type="common">Red clover</name>
    <dbReference type="NCBI Taxonomy" id="57577"/>
    <lineage>
        <taxon>Eukaryota</taxon>
        <taxon>Viridiplantae</taxon>
        <taxon>Streptophyta</taxon>
        <taxon>Embryophyta</taxon>
        <taxon>Tracheophyta</taxon>
        <taxon>Spermatophyta</taxon>
        <taxon>Magnoliopsida</taxon>
        <taxon>eudicotyledons</taxon>
        <taxon>Gunneridae</taxon>
        <taxon>Pentapetalae</taxon>
        <taxon>rosids</taxon>
        <taxon>fabids</taxon>
        <taxon>Fabales</taxon>
        <taxon>Fabaceae</taxon>
        <taxon>Papilionoideae</taxon>
        <taxon>50 kb inversion clade</taxon>
        <taxon>NPAAA clade</taxon>
        <taxon>Hologalegina</taxon>
        <taxon>IRL clade</taxon>
        <taxon>Trifolieae</taxon>
        <taxon>Trifolium</taxon>
    </lineage>
</organism>
<proteinExistence type="predicted"/>
<dbReference type="EMBL" id="ASHM01045367">
    <property type="protein sequence ID" value="PNX84001.1"/>
    <property type="molecule type" value="Genomic_DNA"/>
</dbReference>
<evidence type="ECO:0000313" key="1">
    <source>
        <dbReference type="EMBL" id="PNX84001.1"/>
    </source>
</evidence>
<protein>
    <submittedName>
        <fullName evidence="1">Uncharacterized protein</fullName>
    </submittedName>
</protein>
<gene>
    <name evidence="1" type="ORF">L195_g040052</name>
</gene>
<dbReference type="SUPFAM" id="SSF56672">
    <property type="entry name" value="DNA/RNA polymerases"/>
    <property type="match status" value="1"/>
</dbReference>
<evidence type="ECO:0000313" key="2">
    <source>
        <dbReference type="Proteomes" id="UP000236291"/>
    </source>
</evidence>
<dbReference type="InterPro" id="IPR043502">
    <property type="entry name" value="DNA/RNA_pol_sf"/>
</dbReference>
<sequence>MCVNTVDVSYPCERRKKLEVSTGSLTSQQWATYRISATYRQSEKKSLSMTYLTLDQYRWCPKECCGKVEWTDEVVRRAVGEEVRLTKYIAVGKANAIVGSPKSSVAEIRSLLGLAGYYRRFVGDDLRRSSDAEGLSSSACSRKLKINNKNYPTDELELAAVAVMLKKELNLKQMRWLKFLKGYDFELNYHIGEANVVADALSRKTLHMLALATREIRLIEGFRDHSLVCVRKPRNVKLGMWRLTSAVLEETIEGRE</sequence>
<name>A0A2K3LZQ1_TRIPR</name>